<organism evidence="1 2">
    <name type="scientific">Candidatus Aphodocola excrementigallinarum</name>
    <dbReference type="NCBI Taxonomy" id="2840670"/>
    <lineage>
        <taxon>Bacteria</taxon>
        <taxon>Bacillati</taxon>
        <taxon>Bacillota</taxon>
        <taxon>Bacilli</taxon>
        <taxon>Candidatus Aphodocola</taxon>
    </lineage>
</organism>
<gene>
    <name evidence="1" type="ORF">IAB68_01635</name>
</gene>
<name>A0A9D1IN50_9FIRM</name>
<protein>
    <submittedName>
        <fullName evidence="1">Uncharacterized protein</fullName>
    </submittedName>
</protein>
<evidence type="ECO:0000313" key="1">
    <source>
        <dbReference type="EMBL" id="HIU39990.1"/>
    </source>
</evidence>
<sequence>MDTFVKIRRLINENKDIFKRVIEIENKTDYIESALKEHDNKMEDKEYLENLIERTR</sequence>
<proteinExistence type="predicted"/>
<evidence type="ECO:0000313" key="2">
    <source>
        <dbReference type="Proteomes" id="UP000824074"/>
    </source>
</evidence>
<comment type="caution">
    <text evidence="1">The sequence shown here is derived from an EMBL/GenBank/DDBJ whole genome shotgun (WGS) entry which is preliminary data.</text>
</comment>
<dbReference type="AlphaFoldDB" id="A0A9D1IN50"/>
<dbReference type="EMBL" id="DVMT01000017">
    <property type="protein sequence ID" value="HIU39990.1"/>
    <property type="molecule type" value="Genomic_DNA"/>
</dbReference>
<dbReference type="Proteomes" id="UP000824074">
    <property type="component" value="Unassembled WGS sequence"/>
</dbReference>
<reference evidence="1" key="2">
    <citation type="journal article" date="2021" name="PeerJ">
        <title>Extensive microbial diversity within the chicken gut microbiome revealed by metagenomics and culture.</title>
        <authorList>
            <person name="Gilroy R."/>
            <person name="Ravi A."/>
            <person name="Getino M."/>
            <person name="Pursley I."/>
            <person name="Horton D.L."/>
            <person name="Alikhan N.F."/>
            <person name="Baker D."/>
            <person name="Gharbi K."/>
            <person name="Hall N."/>
            <person name="Watson M."/>
            <person name="Adriaenssens E.M."/>
            <person name="Foster-Nyarko E."/>
            <person name="Jarju S."/>
            <person name="Secka A."/>
            <person name="Antonio M."/>
            <person name="Oren A."/>
            <person name="Chaudhuri R.R."/>
            <person name="La Ragione R."/>
            <person name="Hildebrand F."/>
            <person name="Pallen M.J."/>
        </authorList>
    </citation>
    <scope>NUCLEOTIDE SEQUENCE</scope>
    <source>
        <strain evidence="1">CHK193-30670</strain>
    </source>
</reference>
<reference evidence="1" key="1">
    <citation type="submission" date="2020-10" db="EMBL/GenBank/DDBJ databases">
        <authorList>
            <person name="Gilroy R."/>
        </authorList>
    </citation>
    <scope>NUCLEOTIDE SEQUENCE</scope>
    <source>
        <strain evidence="1">CHK193-30670</strain>
    </source>
</reference>
<accession>A0A9D1IN50</accession>